<sequence>MIYAIASTTGLLQKVRAAIYLSLEELWPTPSDLVRIAILLDPRFKDFKWDEFEEKEMLYELLQTQYDSIKGDFQTSIISIEQTSTRDCSDDEDFFQALEKQVAGNSYIAEEEDEVSRYKKL</sequence>
<reference evidence="1 2" key="1">
    <citation type="journal article" date="2019" name="Environ. Microbiol.">
        <title>At the nexus of three kingdoms: the genome of the mycorrhizal fungus Gigaspora margarita provides insights into plant, endobacterial and fungal interactions.</title>
        <authorList>
            <person name="Venice F."/>
            <person name="Ghignone S."/>
            <person name="Salvioli di Fossalunga A."/>
            <person name="Amselem J."/>
            <person name="Novero M."/>
            <person name="Xianan X."/>
            <person name="Sedzielewska Toro K."/>
            <person name="Morin E."/>
            <person name="Lipzen A."/>
            <person name="Grigoriev I.V."/>
            <person name="Henrissat B."/>
            <person name="Martin F.M."/>
            <person name="Bonfante P."/>
        </authorList>
    </citation>
    <scope>NUCLEOTIDE SEQUENCE [LARGE SCALE GENOMIC DNA]</scope>
    <source>
        <strain evidence="1 2">BEG34</strain>
    </source>
</reference>
<dbReference type="OrthoDB" id="2427034at2759"/>
<protein>
    <submittedName>
        <fullName evidence="1">Zinc finger bed domain-containing protein 4-like</fullName>
    </submittedName>
</protein>
<organism evidence="1 2">
    <name type="scientific">Gigaspora margarita</name>
    <dbReference type="NCBI Taxonomy" id="4874"/>
    <lineage>
        <taxon>Eukaryota</taxon>
        <taxon>Fungi</taxon>
        <taxon>Fungi incertae sedis</taxon>
        <taxon>Mucoromycota</taxon>
        <taxon>Glomeromycotina</taxon>
        <taxon>Glomeromycetes</taxon>
        <taxon>Diversisporales</taxon>
        <taxon>Gigasporaceae</taxon>
        <taxon>Gigaspora</taxon>
    </lineage>
</organism>
<accession>A0A8H4AIL1</accession>
<gene>
    <name evidence="1" type="ORF">F8M41_020351</name>
</gene>
<dbReference type="Proteomes" id="UP000439903">
    <property type="component" value="Unassembled WGS sequence"/>
</dbReference>
<evidence type="ECO:0000313" key="1">
    <source>
        <dbReference type="EMBL" id="KAF0499971.1"/>
    </source>
</evidence>
<name>A0A8H4AIL1_GIGMA</name>
<keyword evidence="2" id="KW-1185">Reference proteome</keyword>
<evidence type="ECO:0000313" key="2">
    <source>
        <dbReference type="Proteomes" id="UP000439903"/>
    </source>
</evidence>
<dbReference type="EMBL" id="WTPW01000557">
    <property type="protein sequence ID" value="KAF0499971.1"/>
    <property type="molecule type" value="Genomic_DNA"/>
</dbReference>
<comment type="caution">
    <text evidence="1">The sequence shown here is derived from an EMBL/GenBank/DDBJ whole genome shotgun (WGS) entry which is preliminary data.</text>
</comment>
<dbReference type="AlphaFoldDB" id="A0A8H4AIL1"/>
<proteinExistence type="predicted"/>